<feature type="compositionally biased region" description="Low complexity" evidence="1">
    <location>
        <begin position="1009"/>
        <end position="1018"/>
    </location>
</feature>
<evidence type="ECO:0000259" key="8">
    <source>
        <dbReference type="Pfam" id="PF25820"/>
    </source>
</evidence>
<gene>
    <name evidence="9" type="ORF">CYY_002824</name>
</gene>
<evidence type="ECO:0000256" key="1">
    <source>
        <dbReference type="SAM" id="MobiDB-lite"/>
    </source>
</evidence>
<evidence type="ECO:0000259" key="5">
    <source>
        <dbReference type="Pfam" id="PF23033"/>
    </source>
</evidence>
<feature type="domain" description="ComC supersandwich" evidence="4">
    <location>
        <begin position="1095"/>
        <end position="1300"/>
    </location>
</feature>
<feature type="domain" description="DUF7949" evidence="8">
    <location>
        <begin position="1034"/>
        <end position="1067"/>
    </location>
</feature>
<feature type="transmembrane region" description="Helical" evidence="2">
    <location>
        <begin position="1323"/>
        <end position="1345"/>
    </location>
</feature>
<feature type="domain" description="DUF7034" evidence="5">
    <location>
        <begin position="794"/>
        <end position="911"/>
    </location>
</feature>
<sequence>MKDKSCYFLLFIFILSIFAGVINGQVEWVDLDPPGTRDRYGTQTYCAIWYNILFKTPTIGSIGPSPSTPSVTGFTANNLGSNTTTTTYYISFMMPLGSLAVSFSLNLGGVITELPIETYSCEAVPLPDIELITSSFSNQYTYPRNIYYFYFRVKNFIKRHKPVLNSPTTTPTQWQVMEEQYESSNEYIFSITPPTNPFSTFTQNLTVSIGWAYRPNMEVFPLQVMSPFANVPAHSYLISELVNYPPDTSKFIDSYTMFRLKTNVPVMPLIIFQYNRPIPVYGTPTDAIYFIALSNYADTNIPSFILNTTDYTLIQNYPFTYRPTYYGSRAVISNSIQLVAPPAGLPSTVGTYKATFEWTRGGIKDNNIMTSSGTFANPSYPFSIVYKNDTTYRSTVSLFYSTDMASSTYEVQMNMNPVNMPITPGSDALPPVIKSFKVTQVPNINQVIVSLHIVDDKSGFYILYRGDFNITQNDLVSGTVLDGIYEKVIFLNYSNSYKDFDLCDFAENCQSVSSDTYLNADVLFPPRVGLEGAGLITFSLDGEITAAYFEKNNIDTTNQTVSTTMYFNVTNPIKYEKPYLSFPFQLGDSTVNKIFFGHWNDTSKIYEIPFTLPKNMFTGNVLYSLTFFGFDIKTDFLFQKFPTSILSVSSADADSMGPVLTSFDPYPSQTVTVSSRAKIGWTFTIIDRLNGFSNGSLTITNDMDQMEYTINFNVSERISGDKFNSTYRMVFTISPSCLTKTFSILKMTLIDEAGYRSGLSKYDDTDNAAFMNFLNGTANYLLTTCAPPTDTTPPTITSFVVSPTTVDVGSENRDISFTLNVTDPSGLTPLFTPTIYLSASKHEILECKTILKFPGAIATSYGCSMTLPRGFGLNRGFILSVYGVVDAFSNMAGFAGADLAPNQYYVPTTYSNTVPDILTVDYISRLGQVYVYGYSFGLTNNSQVLVDMLDGSGYKQKATSFNSSVLLVAHGVVTNSTFRVQVLKVDINGNLLSREYEVKFQTNDIIIDSSSSSSPASSSHHEESSSEEIIPIQCAGSPMCGGEERGVCLASGCQCIHPWTGIDCLAKPVSIPVPVTNKTSPTTEFVVKSETNTKTSFKNSISVISLLEKSNDGATINEYPFSLWEWSQETTNGIEKNIYINTFANKNDQSPITLTVSTQYFHQDTNVTFAGTTYLLNQYSIKFSINITKYTFTNSLNTLQVIMAASMSVQDADKDVCSGQEFGTLASRSEYFKLKVDDHSLYGKFIKKGIIDGKIQSIHNSFLGSDAKLTNKPKEASTLIGIDVGFYQKSVSLDPDFSVLVELSKAKDTCDSAKKSGLTTPQLVGIIIAAAVVFIAIIIVSAIMISRKYRFTDTVIKMRFMGRK</sequence>
<evidence type="ECO:0008006" key="11">
    <source>
        <dbReference type="Google" id="ProtNLM"/>
    </source>
</evidence>
<keyword evidence="10" id="KW-1185">Reference proteome</keyword>
<feature type="signal peptide" evidence="3">
    <location>
        <begin position="1"/>
        <end position="24"/>
    </location>
</feature>
<dbReference type="InterPro" id="IPR055462">
    <property type="entry name" value="DUF7034"/>
</dbReference>
<dbReference type="PANTHER" id="PTHR31378">
    <property type="entry name" value="EGF-LIKE DOMAIN-CONTAINING PROTEIN-RELATED-RELATED"/>
    <property type="match status" value="1"/>
</dbReference>
<evidence type="ECO:0000259" key="7">
    <source>
        <dbReference type="Pfam" id="PF24893"/>
    </source>
</evidence>
<dbReference type="InterPro" id="IPR055463">
    <property type="entry name" value="DUF7035"/>
</dbReference>
<dbReference type="Pfam" id="PF23033">
    <property type="entry name" value="DUF7034"/>
    <property type="match status" value="1"/>
</dbReference>
<name>A0A8J4PVQ9_9MYCE</name>
<evidence type="ECO:0000256" key="3">
    <source>
        <dbReference type="SAM" id="SignalP"/>
    </source>
</evidence>
<evidence type="ECO:0000256" key="2">
    <source>
        <dbReference type="SAM" id="Phobius"/>
    </source>
</evidence>
<feature type="chain" id="PRO_5035284498" description="EGF-like domain-containing protein" evidence="3">
    <location>
        <begin position="25"/>
        <end position="1364"/>
    </location>
</feature>
<comment type="caution">
    <text evidence="9">The sequence shown here is derived from an EMBL/GenBank/DDBJ whole genome shotgun (WGS) entry which is preliminary data.</text>
</comment>
<feature type="region of interest" description="Disordered" evidence="1">
    <location>
        <begin position="1009"/>
        <end position="1028"/>
    </location>
</feature>
<dbReference type="OrthoDB" id="21537at2759"/>
<evidence type="ECO:0000259" key="4">
    <source>
        <dbReference type="Pfam" id="PF22933"/>
    </source>
</evidence>
<dbReference type="PANTHER" id="PTHR31378:SF17">
    <property type="match status" value="1"/>
</dbReference>
<dbReference type="EMBL" id="AJWJ01000082">
    <property type="protein sequence ID" value="KAF2075888.1"/>
    <property type="molecule type" value="Genomic_DNA"/>
</dbReference>
<keyword evidence="2" id="KW-1133">Transmembrane helix</keyword>
<keyword evidence="3" id="KW-0732">Signal</keyword>
<dbReference type="InterPro" id="IPR054484">
    <property type="entry name" value="ComC_SSD"/>
</dbReference>
<accession>A0A8J4PVQ9</accession>
<dbReference type="InterPro" id="IPR056645">
    <property type="entry name" value="DUF7743"/>
</dbReference>
<organism evidence="9 10">
    <name type="scientific">Polysphondylium violaceum</name>
    <dbReference type="NCBI Taxonomy" id="133409"/>
    <lineage>
        <taxon>Eukaryota</taxon>
        <taxon>Amoebozoa</taxon>
        <taxon>Evosea</taxon>
        <taxon>Eumycetozoa</taxon>
        <taxon>Dictyostelia</taxon>
        <taxon>Dictyosteliales</taxon>
        <taxon>Dictyosteliaceae</taxon>
        <taxon>Polysphondylium</taxon>
    </lineage>
</organism>
<dbReference type="Pfam" id="PF25820">
    <property type="entry name" value="DUF7949"/>
    <property type="match status" value="1"/>
</dbReference>
<dbReference type="Pfam" id="PF23034">
    <property type="entry name" value="DUF7035"/>
    <property type="match status" value="1"/>
</dbReference>
<evidence type="ECO:0000313" key="9">
    <source>
        <dbReference type="EMBL" id="KAF2075888.1"/>
    </source>
</evidence>
<feature type="domain" description="DUF7035" evidence="6">
    <location>
        <begin position="653"/>
        <end position="785"/>
    </location>
</feature>
<proteinExistence type="predicted"/>
<dbReference type="Pfam" id="PF24893">
    <property type="entry name" value="DUF7743"/>
    <property type="match status" value="1"/>
</dbReference>
<reference evidence="9" key="1">
    <citation type="submission" date="2020-01" db="EMBL/GenBank/DDBJ databases">
        <title>Development of genomics and gene disruption for Polysphondylium violaceum indicates a role for the polyketide synthase stlB in stalk morphogenesis.</title>
        <authorList>
            <person name="Narita B."/>
            <person name="Kawabe Y."/>
            <person name="Kin K."/>
            <person name="Saito T."/>
            <person name="Gibbs R."/>
            <person name="Kuspa A."/>
            <person name="Muzny D."/>
            <person name="Queller D."/>
            <person name="Richards S."/>
            <person name="Strassman J."/>
            <person name="Sucgang R."/>
            <person name="Worley K."/>
            <person name="Schaap P."/>
        </authorList>
    </citation>
    <scope>NUCLEOTIDE SEQUENCE</scope>
    <source>
        <strain evidence="9">QSvi11</strain>
    </source>
</reference>
<dbReference type="Proteomes" id="UP000695562">
    <property type="component" value="Unassembled WGS sequence"/>
</dbReference>
<keyword evidence="2" id="KW-0472">Membrane</keyword>
<feature type="domain" description="DUF7743" evidence="7">
    <location>
        <begin position="426"/>
        <end position="526"/>
    </location>
</feature>
<dbReference type="Pfam" id="PF22933">
    <property type="entry name" value="ComC_SSD"/>
    <property type="match status" value="1"/>
</dbReference>
<evidence type="ECO:0000259" key="6">
    <source>
        <dbReference type="Pfam" id="PF23034"/>
    </source>
</evidence>
<dbReference type="InterPro" id="IPR057709">
    <property type="entry name" value="DUF7949"/>
</dbReference>
<keyword evidence="2" id="KW-0812">Transmembrane</keyword>
<evidence type="ECO:0000313" key="10">
    <source>
        <dbReference type="Proteomes" id="UP000695562"/>
    </source>
</evidence>
<protein>
    <recommendedName>
        <fullName evidence="11">EGF-like domain-containing protein</fullName>
    </recommendedName>
</protein>